<dbReference type="SUPFAM" id="SSF53850">
    <property type="entry name" value="Periplasmic binding protein-like II"/>
    <property type="match status" value="1"/>
</dbReference>
<evidence type="ECO:0000313" key="7">
    <source>
        <dbReference type="Proteomes" id="UP001320766"/>
    </source>
</evidence>
<dbReference type="Proteomes" id="UP001320766">
    <property type="component" value="Unassembled WGS sequence"/>
</dbReference>
<evidence type="ECO:0000256" key="2">
    <source>
        <dbReference type="ARBA" id="ARBA00023015"/>
    </source>
</evidence>
<keyword evidence="4" id="KW-0804">Transcription</keyword>
<evidence type="ECO:0000313" key="6">
    <source>
        <dbReference type="EMBL" id="MCP2345654.1"/>
    </source>
</evidence>
<dbReference type="EMBL" id="JAMZEC010000001">
    <property type="protein sequence ID" value="MCP2345654.1"/>
    <property type="molecule type" value="Genomic_DNA"/>
</dbReference>
<dbReference type="InterPro" id="IPR036390">
    <property type="entry name" value="WH_DNA-bd_sf"/>
</dbReference>
<dbReference type="PANTHER" id="PTHR30419:SF8">
    <property type="entry name" value="NITROGEN ASSIMILATION TRANSCRIPTIONAL ACTIVATOR-RELATED"/>
    <property type="match status" value="1"/>
</dbReference>
<comment type="caution">
    <text evidence="6">The sequence shown here is derived from an EMBL/GenBank/DDBJ whole genome shotgun (WGS) entry which is preliminary data.</text>
</comment>
<accession>A0ABT1JWC0</accession>
<evidence type="ECO:0000256" key="4">
    <source>
        <dbReference type="ARBA" id="ARBA00023163"/>
    </source>
</evidence>
<dbReference type="RefSeq" id="WP_253767396.1">
    <property type="nucleotide sequence ID" value="NZ_BAAAVE010000052.1"/>
</dbReference>
<dbReference type="PROSITE" id="PS50931">
    <property type="entry name" value="HTH_LYSR"/>
    <property type="match status" value="1"/>
</dbReference>
<proteinExistence type="inferred from homology"/>
<reference evidence="6 7" key="1">
    <citation type="submission" date="2022-06" db="EMBL/GenBank/DDBJ databases">
        <title>Sequencing the genomes of 1000 actinobacteria strains.</title>
        <authorList>
            <person name="Klenk H.-P."/>
        </authorList>
    </citation>
    <scope>NUCLEOTIDE SEQUENCE [LARGE SCALE GENOMIC DNA]</scope>
    <source>
        <strain evidence="6 7">DSM 44170</strain>
    </source>
</reference>
<name>A0ABT1JWC0_9ACTN</name>
<gene>
    <name evidence="6" type="ORF">HD595_001776</name>
</gene>
<organism evidence="6 7">
    <name type="scientific">Nonomuraea roseoviolacea subsp. carminata</name>
    <dbReference type="NCBI Taxonomy" id="160689"/>
    <lineage>
        <taxon>Bacteria</taxon>
        <taxon>Bacillati</taxon>
        <taxon>Actinomycetota</taxon>
        <taxon>Actinomycetes</taxon>
        <taxon>Streptosporangiales</taxon>
        <taxon>Streptosporangiaceae</taxon>
        <taxon>Nonomuraea</taxon>
    </lineage>
</organism>
<dbReference type="Gene3D" id="1.10.10.10">
    <property type="entry name" value="Winged helix-like DNA-binding domain superfamily/Winged helix DNA-binding domain"/>
    <property type="match status" value="1"/>
</dbReference>
<evidence type="ECO:0000256" key="1">
    <source>
        <dbReference type="ARBA" id="ARBA00009437"/>
    </source>
</evidence>
<dbReference type="Gene3D" id="3.40.190.290">
    <property type="match status" value="1"/>
</dbReference>
<dbReference type="SUPFAM" id="SSF46785">
    <property type="entry name" value="Winged helix' DNA-binding domain"/>
    <property type="match status" value="1"/>
</dbReference>
<dbReference type="Pfam" id="PF00126">
    <property type="entry name" value="HTH_1"/>
    <property type="match status" value="1"/>
</dbReference>
<evidence type="ECO:0000256" key="3">
    <source>
        <dbReference type="ARBA" id="ARBA00023125"/>
    </source>
</evidence>
<evidence type="ECO:0000259" key="5">
    <source>
        <dbReference type="PROSITE" id="PS50931"/>
    </source>
</evidence>
<dbReference type="InterPro" id="IPR036388">
    <property type="entry name" value="WH-like_DNA-bd_sf"/>
</dbReference>
<keyword evidence="2" id="KW-0805">Transcription regulation</keyword>
<dbReference type="PANTHER" id="PTHR30419">
    <property type="entry name" value="HTH-TYPE TRANSCRIPTIONAL REGULATOR YBHD"/>
    <property type="match status" value="1"/>
</dbReference>
<comment type="similarity">
    <text evidence="1">Belongs to the LysR transcriptional regulatory family.</text>
</comment>
<dbReference type="GO" id="GO:0003677">
    <property type="term" value="F:DNA binding"/>
    <property type="evidence" value="ECO:0007669"/>
    <property type="project" value="UniProtKB-KW"/>
</dbReference>
<keyword evidence="3 6" id="KW-0238">DNA-binding</keyword>
<dbReference type="InterPro" id="IPR000847">
    <property type="entry name" value="LysR_HTH_N"/>
</dbReference>
<protein>
    <submittedName>
        <fullName evidence="6">DNA-binding transcriptional LysR family regulator</fullName>
    </submittedName>
</protein>
<dbReference type="InterPro" id="IPR005119">
    <property type="entry name" value="LysR_subst-bd"/>
</dbReference>
<dbReference type="Pfam" id="PF03466">
    <property type="entry name" value="LysR_substrate"/>
    <property type="match status" value="1"/>
</dbReference>
<sequence>MHIPKLLDGRLKLRHLVLVDVLSTQGTVIGAARELHVTQPVVTRSLQDLEQVLGVALYERGPRGLTPTDFGVAFTAHARAVLSQLSQAARHIAEIAEAERGTVVVGTHLTGSNLLIPRAIAALKAERPLVTVVVREGGTDMLLAELESGRLDVIIGRLTSPSDERLVRRTLYQESVRVVVGAQHPLAGRRDVRLEELAGYPWILPGVETVLRRELETYFLENGFELPQNRVETTSFLTVRQLLVETHNVAVMPELIAREDPRISTLPISLKRIGHSVGLTLQADRRLNPATNALIDILRRTARDLSLPSADVVPAQ</sequence>
<feature type="domain" description="HTH lysR-type" evidence="5">
    <location>
        <begin position="11"/>
        <end position="68"/>
    </location>
</feature>
<dbReference type="PRINTS" id="PR00039">
    <property type="entry name" value="HTHLYSR"/>
</dbReference>
<keyword evidence="7" id="KW-1185">Reference proteome</keyword>
<dbReference type="InterPro" id="IPR050950">
    <property type="entry name" value="HTH-type_LysR_regulators"/>
</dbReference>